<comment type="caution">
    <text evidence="2">The sequence shown here is derived from an EMBL/GenBank/DDBJ whole genome shotgun (WGS) entry which is preliminary data.</text>
</comment>
<accession>A0A9K3KRT6</accession>
<protein>
    <submittedName>
        <fullName evidence="2">Uncharacterized protein</fullName>
    </submittedName>
</protein>
<reference evidence="2" key="2">
    <citation type="submission" date="2021-04" db="EMBL/GenBank/DDBJ databases">
        <authorList>
            <person name="Podell S."/>
        </authorList>
    </citation>
    <scope>NUCLEOTIDE SEQUENCE</scope>
    <source>
        <strain evidence="2">Hildebrandi</strain>
    </source>
</reference>
<evidence type="ECO:0000313" key="2">
    <source>
        <dbReference type="EMBL" id="KAG7347943.1"/>
    </source>
</evidence>
<proteinExistence type="predicted"/>
<dbReference type="EMBL" id="JAGRRH010000020">
    <property type="protein sequence ID" value="KAG7347943.1"/>
    <property type="molecule type" value="Genomic_DNA"/>
</dbReference>
<organism evidence="2 3">
    <name type="scientific">Nitzschia inconspicua</name>
    <dbReference type="NCBI Taxonomy" id="303405"/>
    <lineage>
        <taxon>Eukaryota</taxon>
        <taxon>Sar</taxon>
        <taxon>Stramenopiles</taxon>
        <taxon>Ochrophyta</taxon>
        <taxon>Bacillariophyta</taxon>
        <taxon>Bacillariophyceae</taxon>
        <taxon>Bacillariophycidae</taxon>
        <taxon>Bacillariales</taxon>
        <taxon>Bacillariaceae</taxon>
        <taxon>Nitzschia</taxon>
    </lineage>
</organism>
<dbReference type="Proteomes" id="UP000693970">
    <property type="component" value="Unassembled WGS sequence"/>
</dbReference>
<reference evidence="2" key="1">
    <citation type="journal article" date="2021" name="Sci. Rep.">
        <title>Diploid genomic architecture of Nitzschia inconspicua, an elite biomass production diatom.</title>
        <authorList>
            <person name="Oliver A."/>
            <person name="Podell S."/>
            <person name="Pinowska A."/>
            <person name="Traller J.C."/>
            <person name="Smith S.R."/>
            <person name="McClure R."/>
            <person name="Beliaev A."/>
            <person name="Bohutskyi P."/>
            <person name="Hill E.A."/>
            <person name="Rabines A."/>
            <person name="Zheng H."/>
            <person name="Allen L.Z."/>
            <person name="Kuo A."/>
            <person name="Grigoriev I.V."/>
            <person name="Allen A.E."/>
            <person name="Hazlebeck D."/>
            <person name="Allen E.E."/>
        </authorList>
    </citation>
    <scope>NUCLEOTIDE SEQUENCE</scope>
    <source>
        <strain evidence="2">Hildebrandi</strain>
    </source>
</reference>
<feature type="region of interest" description="Disordered" evidence="1">
    <location>
        <begin position="83"/>
        <end position="158"/>
    </location>
</feature>
<feature type="compositionally biased region" description="Low complexity" evidence="1">
    <location>
        <begin position="104"/>
        <end position="120"/>
    </location>
</feature>
<name>A0A9K3KRT6_9STRA</name>
<keyword evidence="3" id="KW-1185">Reference proteome</keyword>
<sequence length="158" mass="17824">MMPLHMAGGGRGWDNNDYLSSLSGDDEDREDSTKQYQEFSERRAAFQQRQEEYFKNAPQAAQAFLLQRQQQEESRLEEGAMLGDDLDDLFGGDGFEETSGGGTRMSRMMAQAQRMQQLRQNPMTGGTGVGGFSPKLAVPLDYEEQDHEDDVQRKGEDE</sequence>
<feature type="compositionally biased region" description="Acidic residues" evidence="1">
    <location>
        <begin position="84"/>
        <end position="96"/>
    </location>
</feature>
<dbReference type="OrthoDB" id="10555980at2759"/>
<dbReference type="AlphaFoldDB" id="A0A9K3KRT6"/>
<evidence type="ECO:0000313" key="3">
    <source>
        <dbReference type="Proteomes" id="UP000693970"/>
    </source>
</evidence>
<feature type="region of interest" description="Disordered" evidence="1">
    <location>
        <begin position="1"/>
        <end position="47"/>
    </location>
</feature>
<evidence type="ECO:0000256" key="1">
    <source>
        <dbReference type="SAM" id="MobiDB-lite"/>
    </source>
</evidence>
<gene>
    <name evidence="2" type="ORF">IV203_016648</name>
</gene>